<dbReference type="SUPFAM" id="SSF51735">
    <property type="entry name" value="NAD(P)-binding Rossmann-fold domains"/>
    <property type="match status" value="1"/>
</dbReference>
<dbReference type="Pfam" id="PF00106">
    <property type="entry name" value="adh_short"/>
    <property type="match status" value="1"/>
</dbReference>
<evidence type="ECO:0000256" key="1">
    <source>
        <dbReference type="SAM" id="Phobius"/>
    </source>
</evidence>
<gene>
    <name evidence="2" type="ORF">Poli38472_010434</name>
</gene>
<feature type="transmembrane region" description="Helical" evidence="1">
    <location>
        <begin position="298"/>
        <end position="322"/>
    </location>
</feature>
<dbReference type="Gene3D" id="3.40.50.720">
    <property type="entry name" value="NAD(P)-binding Rossmann-like Domain"/>
    <property type="match status" value="1"/>
</dbReference>
<dbReference type="PRINTS" id="PR00081">
    <property type="entry name" value="GDHRDH"/>
</dbReference>
<dbReference type="InterPro" id="IPR002347">
    <property type="entry name" value="SDR_fam"/>
</dbReference>
<keyword evidence="1" id="KW-1133">Transmembrane helix</keyword>
<dbReference type="PANTHER" id="PTHR43550">
    <property type="entry name" value="3-KETODIHYDROSPHINGOSINE REDUCTASE"/>
    <property type="match status" value="1"/>
</dbReference>
<dbReference type="PROSITE" id="PS00061">
    <property type="entry name" value="ADH_SHORT"/>
    <property type="match status" value="1"/>
</dbReference>
<proteinExistence type="predicted"/>
<reference evidence="2" key="1">
    <citation type="submission" date="2019-03" db="EMBL/GenBank/DDBJ databases">
        <title>Long read genome sequence of the mycoparasitic Pythium oligandrum ATCC 38472 isolated from sugarbeet rhizosphere.</title>
        <authorList>
            <person name="Gaulin E."/>
        </authorList>
    </citation>
    <scope>NUCLEOTIDE SEQUENCE</scope>
    <source>
        <strain evidence="2">ATCC 38472_TT</strain>
    </source>
</reference>
<keyword evidence="1" id="KW-0472">Membrane</keyword>
<dbReference type="AlphaFoldDB" id="A0A8K1C328"/>
<dbReference type="GO" id="GO:0005789">
    <property type="term" value="C:endoplasmic reticulum membrane"/>
    <property type="evidence" value="ECO:0007669"/>
    <property type="project" value="TreeGrafter"/>
</dbReference>
<keyword evidence="1" id="KW-0812">Transmembrane</keyword>
<sequence>MADWEFAAYVALGLCVLSWIWTKISGPGFNVAHKHVFVTGGSLGIGLEVAKKYAAAGAKVSIISRNEKNLKTAKAAIESVQPKEGAEPVFTQSCDVTDYAAVQASVQAATKFHGRAVDFLVCSAGIIPPKYFIEHDVAEHHRLFDVNYFGVVHAINAALPGMLKEPADQRRRIIIVSSALGLASWVGYTQYSGSKFALRGLAEALRNELKMYNIDVSIFYPSNCDTPGFDGGSDGPRPIEARIIAAPSAVATPAAAATALINGVKNGEFAITNDPLIFLLRIIGNGVTPRVNTPLEVLLMPIVVVIQSVFVWFMDTVVVLCAHYKARAKAGNPNAGYTFVCNLLQPQKKAAL</sequence>
<evidence type="ECO:0000313" key="3">
    <source>
        <dbReference type="Proteomes" id="UP000794436"/>
    </source>
</evidence>
<organism evidence="2 3">
    <name type="scientific">Pythium oligandrum</name>
    <name type="common">Mycoparasitic fungus</name>
    <dbReference type="NCBI Taxonomy" id="41045"/>
    <lineage>
        <taxon>Eukaryota</taxon>
        <taxon>Sar</taxon>
        <taxon>Stramenopiles</taxon>
        <taxon>Oomycota</taxon>
        <taxon>Peronosporomycetes</taxon>
        <taxon>Pythiales</taxon>
        <taxon>Pythiaceae</taxon>
        <taxon>Pythium</taxon>
    </lineage>
</organism>
<dbReference type="GO" id="GO:0030148">
    <property type="term" value="P:sphingolipid biosynthetic process"/>
    <property type="evidence" value="ECO:0007669"/>
    <property type="project" value="TreeGrafter"/>
</dbReference>
<dbReference type="InterPro" id="IPR036291">
    <property type="entry name" value="NAD(P)-bd_dom_sf"/>
</dbReference>
<dbReference type="FunFam" id="3.40.50.720:FF:000468">
    <property type="entry name" value="Short-chain dehydrogenase, putative"/>
    <property type="match status" value="1"/>
</dbReference>
<dbReference type="Proteomes" id="UP000794436">
    <property type="component" value="Unassembled WGS sequence"/>
</dbReference>
<dbReference type="EMBL" id="SPLM01000147">
    <property type="protein sequence ID" value="TMW55552.1"/>
    <property type="molecule type" value="Genomic_DNA"/>
</dbReference>
<dbReference type="GO" id="GO:0006666">
    <property type="term" value="P:3-keto-sphinganine metabolic process"/>
    <property type="evidence" value="ECO:0007669"/>
    <property type="project" value="TreeGrafter"/>
</dbReference>
<protein>
    <recommendedName>
        <fullName evidence="4">3-dehydrosphinganine reductase</fullName>
    </recommendedName>
</protein>
<name>A0A8K1C328_PYTOL</name>
<evidence type="ECO:0000313" key="2">
    <source>
        <dbReference type="EMBL" id="TMW55552.1"/>
    </source>
</evidence>
<dbReference type="InterPro" id="IPR020904">
    <property type="entry name" value="Sc_DH/Rdtase_CS"/>
</dbReference>
<dbReference type="GO" id="GO:0047560">
    <property type="term" value="F:3-dehydrosphinganine reductase activity"/>
    <property type="evidence" value="ECO:0007669"/>
    <property type="project" value="TreeGrafter"/>
</dbReference>
<dbReference type="PANTHER" id="PTHR43550:SF3">
    <property type="entry name" value="3-KETODIHYDROSPHINGOSINE REDUCTASE"/>
    <property type="match status" value="1"/>
</dbReference>
<evidence type="ECO:0008006" key="4">
    <source>
        <dbReference type="Google" id="ProtNLM"/>
    </source>
</evidence>
<accession>A0A8K1C328</accession>
<keyword evidence="3" id="KW-1185">Reference proteome</keyword>
<comment type="caution">
    <text evidence="2">The sequence shown here is derived from an EMBL/GenBank/DDBJ whole genome shotgun (WGS) entry which is preliminary data.</text>
</comment>
<dbReference type="OrthoDB" id="37659at2759"/>